<gene>
    <name evidence="2" type="ORF">METZ01_LOCUS215445</name>
</gene>
<reference evidence="2" key="1">
    <citation type="submission" date="2018-05" db="EMBL/GenBank/DDBJ databases">
        <authorList>
            <person name="Lanie J.A."/>
            <person name="Ng W.-L."/>
            <person name="Kazmierczak K.M."/>
            <person name="Andrzejewski T.M."/>
            <person name="Davidsen T.M."/>
            <person name="Wayne K.J."/>
            <person name="Tettelin H."/>
            <person name="Glass J.I."/>
            <person name="Rusch D."/>
            <person name="Podicherti R."/>
            <person name="Tsui H.-C.T."/>
            <person name="Winkler M.E."/>
        </authorList>
    </citation>
    <scope>NUCLEOTIDE SEQUENCE</scope>
</reference>
<dbReference type="SUPFAM" id="SSF109854">
    <property type="entry name" value="DinB/YfiT-like putative metalloenzymes"/>
    <property type="match status" value="1"/>
</dbReference>
<proteinExistence type="predicted"/>
<accession>A0A382FKU6</accession>
<dbReference type="AlphaFoldDB" id="A0A382FKU6"/>
<feature type="non-terminal residue" evidence="2">
    <location>
        <position position="96"/>
    </location>
</feature>
<evidence type="ECO:0000313" key="2">
    <source>
        <dbReference type="EMBL" id="SVB62591.1"/>
    </source>
</evidence>
<feature type="domain" description="DinB-like" evidence="1">
    <location>
        <begin position="13"/>
        <end position="87"/>
    </location>
</feature>
<dbReference type="InterPro" id="IPR034660">
    <property type="entry name" value="DinB/YfiT-like"/>
</dbReference>
<protein>
    <recommendedName>
        <fullName evidence="1">DinB-like domain-containing protein</fullName>
    </recommendedName>
</protein>
<dbReference type="Gene3D" id="1.20.120.450">
    <property type="entry name" value="dinb family like domain"/>
    <property type="match status" value="1"/>
</dbReference>
<dbReference type="InterPro" id="IPR024775">
    <property type="entry name" value="DinB-like"/>
</dbReference>
<name>A0A382FKU6_9ZZZZ</name>
<sequence>MFLPLILIRLQAGADSISVLATGVEDGQARWKPESNQWSILEVVNHLADKEVEDFRARLDFTLNRPYESWPPINPEEWLEERSYKSRSLDKSLDRF</sequence>
<organism evidence="2">
    <name type="scientific">marine metagenome</name>
    <dbReference type="NCBI Taxonomy" id="408172"/>
    <lineage>
        <taxon>unclassified sequences</taxon>
        <taxon>metagenomes</taxon>
        <taxon>ecological metagenomes</taxon>
    </lineage>
</organism>
<dbReference type="EMBL" id="UINC01050064">
    <property type="protein sequence ID" value="SVB62591.1"/>
    <property type="molecule type" value="Genomic_DNA"/>
</dbReference>
<evidence type="ECO:0000259" key="1">
    <source>
        <dbReference type="Pfam" id="PF12867"/>
    </source>
</evidence>
<dbReference type="Pfam" id="PF12867">
    <property type="entry name" value="DinB_2"/>
    <property type="match status" value="1"/>
</dbReference>